<dbReference type="RefSeq" id="WP_111593975.1">
    <property type="nucleotide sequence ID" value="NZ_QLMA01000007.1"/>
</dbReference>
<dbReference type="Pfam" id="PF12412">
    <property type="entry name" value="DUF3667"/>
    <property type="match status" value="1"/>
</dbReference>
<dbReference type="OrthoDB" id="7446256at2"/>
<keyword evidence="1" id="KW-0812">Transmembrane</keyword>
<feature type="transmembrane region" description="Helical" evidence="1">
    <location>
        <begin position="192"/>
        <end position="214"/>
    </location>
</feature>
<proteinExistence type="predicted"/>
<accession>A0A327VS56</accession>
<feature type="transmembrane region" description="Helical" evidence="1">
    <location>
        <begin position="129"/>
        <end position="151"/>
    </location>
</feature>
<feature type="transmembrane region" description="Helical" evidence="1">
    <location>
        <begin position="163"/>
        <end position="186"/>
    </location>
</feature>
<feature type="transmembrane region" description="Helical" evidence="1">
    <location>
        <begin position="88"/>
        <end position="109"/>
    </location>
</feature>
<evidence type="ECO:0000313" key="2">
    <source>
        <dbReference type="EMBL" id="RAJ77376.1"/>
    </source>
</evidence>
<dbReference type="EMBL" id="QLMA01000007">
    <property type="protein sequence ID" value="RAJ77376.1"/>
    <property type="molecule type" value="Genomic_DNA"/>
</dbReference>
<name>A0A327VS56_9BACT</name>
<dbReference type="AlphaFoldDB" id="A0A327VS56"/>
<protein>
    <submittedName>
        <fullName evidence="2">Uncharacterized protein DUF3667</fullName>
    </submittedName>
</protein>
<sequence>MDLTNVNTESLSETAAIHCRNCNKTVSTQYCGHCGTPIALKRVDRHYVVHEIQHVLHFEKGILYTVKELFIRPGRNIRIFLNENRSRLVKPIIFIIITSLLFSTISHIFHQERDYTAAPLAGSTYMAFLAWLEGHIGYGNLIIGAFVAFWLKLLFKKSGYNYFEYIIMLCFVLGTSMLIYSLFALITGLTGVKMALIEGLVPFIYCIWAIGQFFDGKKVASYIKALVAYCLGMFFCLFTALLFGILIDILKK</sequence>
<evidence type="ECO:0000256" key="1">
    <source>
        <dbReference type="SAM" id="Phobius"/>
    </source>
</evidence>
<organism evidence="2 3">
    <name type="scientific">Chitinophaga dinghuensis</name>
    <dbReference type="NCBI Taxonomy" id="1539050"/>
    <lineage>
        <taxon>Bacteria</taxon>
        <taxon>Pseudomonadati</taxon>
        <taxon>Bacteroidota</taxon>
        <taxon>Chitinophagia</taxon>
        <taxon>Chitinophagales</taxon>
        <taxon>Chitinophagaceae</taxon>
        <taxon>Chitinophaga</taxon>
    </lineage>
</organism>
<keyword evidence="1" id="KW-1133">Transmembrane helix</keyword>
<feature type="transmembrane region" description="Helical" evidence="1">
    <location>
        <begin position="226"/>
        <end position="247"/>
    </location>
</feature>
<reference evidence="2 3" key="1">
    <citation type="submission" date="2018-06" db="EMBL/GenBank/DDBJ databases">
        <title>Genomic Encyclopedia of Archaeal and Bacterial Type Strains, Phase II (KMG-II): from individual species to whole genera.</title>
        <authorList>
            <person name="Goeker M."/>
        </authorList>
    </citation>
    <scope>NUCLEOTIDE SEQUENCE [LARGE SCALE GENOMIC DNA]</scope>
    <source>
        <strain evidence="2 3">DSM 29821</strain>
    </source>
</reference>
<dbReference type="Proteomes" id="UP000249819">
    <property type="component" value="Unassembled WGS sequence"/>
</dbReference>
<keyword evidence="3" id="KW-1185">Reference proteome</keyword>
<evidence type="ECO:0000313" key="3">
    <source>
        <dbReference type="Proteomes" id="UP000249819"/>
    </source>
</evidence>
<dbReference type="InterPro" id="IPR022134">
    <property type="entry name" value="DUF3667"/>
</dbReference>
<gene>
    <name evidence="2" type="ORF">CLV59_107143</name>
</gene>
<keyword evidence="1" id="KW-0472">Membrane</keyword>
<comment type="caution">
    <text evidence="2">The sequence shown here is derived from an EMBL/GenBank/DDBJ whole genome shotgun (WGS) entry which is preliminary data.</text>
</comment>